<name>A0A6J1LEY7_DROHY</name>
<comment type="similarity">
    <text evidence="3">Belongs to the CTU2/NCS2 family.</text>
</comment>
<dbReference type="Pfam" id="PF10288">
    <property type="entry name" value="CTU2"/>
    <property type="match status" value="1"/>
</dbReference>
<dbReference type="HAMAP" id="MF_03054">
    <property type="entry name" value="CTU2"/>
    <property type="match status" value="1"/>
</dbReference>
<dbReference type="RefSeq" id="XP_023163998.2">
    <property type="nucleotide sequence ID" value="XM_023308230.2"/>
</dbReference>
<reference evidence="5" key="1">
    <citation type="submission" date="2025-08" db="UniProtKB">
        <authorList>
            <consortium name="RefSeq"/>
        </authorList>
    </citation>
    <scope>IDENTIFICATION</scope>
    <source>
        <strain evidence="5">15085-1641.00</strain>
        <tissue evidence="5">Whole body</tissue>
    </source>
</reference>
<proteinExistence type="inferred from homology"/>
<evidence type="ECO:0000256" key="3">
    <source>
        <dbReference type="HAMAP-Rule" id="MF_03054"/>
    </source>
</evidence>
<evidence type="ECO:0000313" key="4">
    <source>
        <dbReference type="Proteomes" id="UP000504633"/>
    </source>
</evidence>
<dbReference type="OrthoDB" id="25129at2759"/>
<comment type="subcellular location">
    <subcellularLocation>
        <location evidence="3">Cytoplasm</location>
    </subcellularLocation>
</comment>
<keyword evidence="2 3" id="KW-0819">tRNA processing</keyword>
<evidence type="ECO:0000256" key="2">
    <source>
        <dbReference type="ARBA" id="ARBA00022694"/>
    </source>
</evidence>
<sequence>MCSIGEDDFGDEGATHTMLSGSSATGSVLNAGSCNKCGLNSQKLYKLNFRMAECCECFLKYVRHKFRASLGAAKVLPRNSEVLLVIDGSSESLVLLDMLHSAQTLNTFKRLHCNVRVLYIDARCPAIKEENVPLKELNELQRRYSPFEFYIIQLDREPQSVQLLKDYTVRPLDSITNEFNSSTSRQDYAQQKRKFLIGGVAVQLGCSYVFEPSISPSLATQLLTSVALGRGSSLALDVALLDDRLQGDVKLLRPLKDLTEQEVQFYVHSQDLKDFRLNDTSHLTGDSLQSLTRDFVNNLQLNYASTVSTVFRTGDKIAAKHNSQGIPASYCVFCQSLLDTDISDTLLAIEYSRAVSEIGVALQLEHSSDVLEKRVVERLNERDDMCHACRNIQADLNSGTLI</sequence>
<evidence type="ECO:0000256" key="1">
    <source>
        <dbReference type="ARBA" id="ARBA00022490"/>
    </source>
</evidence>
<dbReference type="CTD" id="348180"/>
<dbReference type="Gene3D" id="3.40.50.620">
    <property type="entry name" value="HUPs"/>
    <property type="match status" value="1"/>
</dbReference>
<dbReference type="InterPro" id="IPR019407">
    <property type="entry name" value="CTU2"/>
</dbReference>
<dbReference type="InterPro" id="IPR014729">
    <property type="entry name" value="Rossmann-like_a/b/a_fold"/>
</dbReference>
<dbReference type="UniPathway" id="UPA00988"/>
<dbReference type="OMA" id="CHACRNI"/>
<accession>A0A6J1LEY7</accession>
<dbReference type="PANTHER" id="PTHR20882">
    <property type="entry name" value="CYTOPLASMIC TRNA 2-THIOLATION PROTEIN 2"/>
    <property type="match status" value="1"/>
</dbReference>
<dbReference type="PANTHER" id="PTHR20882:SF14">
    <property type="entry name" value="CYTOPLASMIC TRNA 2-THIOLATION PROTEIN 2"/>
    <property type="match status" value="1"/>
</dbReference>
<dbReference type="GO" id="GO:0000049">
    <property type="term" value="F:tRNA binding"/>
    <property type="evidence" value="ECO:0007669"/>
    <property type="project" value="InterPro"/>
</dbReference>
<evidence type="ECO:0000313" key="5">
    <source>
        <dbReference type="RefSeq" id="XP_023163998.2"/>
    </source>
</evidence>
<protein>
    <recommendedName>
        <fullName evidence="3">Cytoplasmic tRNA 2-thiolation protein 2</fullName>
    </recommendedName>
</protein>
<comment type="function">
    <text evidence="3">Plays a central role in 2-thiolation of mcm(5)S(2)U at tRNA wobble positions of tRNA(Lys), tRNA(Glu) and tRNA(Gln). May act by forming a heterodimer with NCS6/CTU1 that ligates sulfur from thiocarboxylated URM1 onto the uridine of tRNAs at wobble position.</text>
</comment>
<dbReference type="GO" id="GO:0032447">
    <property type="term" value="P:protein urmylation"/>
    <property type="evidence" value="ECO:0007669"/>
    <property type="project" value="UniProtKB-UniRule"/>
</dbReference>
<dbReference type="SUPFAM" id="SSF52402">
    <property type="entry name" value="Adenine nucleotide alpha hydrolases-like"/>
    <property type="match status" value="1"/>
</dbReference>
<dbReference type="GO" id="GO:0016783">
    <property type="term" value="F:sulfurtransferase activity"/>
    <property type="evidence" value="ECO:0007669"/>
    <property type="project" value="TreeGrafter"/>
</dbReference>
<dbReference type="GO" id="GO:0016779">
    <property type="term" value="F:nucleotidyltransferase activity"/>
    <property type="evidence" value="ECO:0007669"/>
    <property type="project" value="UniProtKB-UniRule"/>
</dbReference>
<keyword evidence="4" id="KW-1185">Reference proteome</keyword>
<dbReference type="GO" id="GO:0005829">
    <property type="term" value="C:cytosol"/>
    <property type="evidence" value="ECO:0007669"/>
    <property type="project" value="TreeGrafter"/>
</dbReference>
<dbReference type="Proteomes" id="UP000504633">
    <property type="component" value="Unplaced"/>
</dbReference>
<keyword evidence="1 3" id="KW-0963">Cytoplasm</keyword>
<organism evidence="4 5">
    <name type="scientific">Drosophila hydei</name>
    <name type="common">Fruit fly</name>
    <dbReference type="NCBI Taxonomy" id="7224"/>
    <lineage>
        <taxon>Eukaryota</taxon>
        <taxon>Metazoa</taxon>
        <taxon>Ecdysozoa</taxon>
        <taxon>Arthropoda</taxon>
        <taxon>Hexapoda</taxon>
        <taxon>Insecta</taxon>
        <taxon>Pterygota</taxon>
        <taxon>Neoptera</taxon>
        <taxon>Endopterygota</taxon>
        <taxon>Diptera</taxon>
        <taxon>Brachycera</taxon>
        <taxon>Muscomorpha</taxon>
        <taxon>Ephydroidea</taxon>
        <taxon>Drosophilidae</taxon>
        <taxon>Drosophila</taxon>
    </lineage>
</organism>
<dbReference type="GeneID" id="111594777"/>
<dbReference type="FunFam" id="3.40.50.620:FF:000229">
    <property type="entry name" value="Cytoplasmic tRNA 2-thiolation protein 2"/>
    <property type="match status" value="1"/>
</dbReference>
<gene>
    <name evidence="5" type="primary">LOC111594777</name>
</gene>
<dbReference type="GO" id="GO:0002143">
    <property type="term" value="P:tRNA wobble position uridine thiolation"/>
    <property type="evidence" value="ECO:0007669"/>
    <property type="project" value="TreeGrafter"/>
</dbReference>
<dbReference type="AlphaFoldDB" id="A0A6J1LEY7"/>
<dbReference type="KEGG" id="dhe:111594777"/>
<comment type="pathway">
    <text evidence="3">tRNA modification; 5-methoxycarbonylmethyl-2-thiouridine-tRNA biosynthesis.</text>
</comment>